<evidence type="ECO:0000313" key="13">
    <source>
        <dbReference type="EMBL" id="RFC64657.1"/>
    </source>
</evidence>
<dbReference type="SUPFAM" id="SSF55166">
    <property type="entry name" value="Hedgehog/DD-peptidase"/>
    <property type="match status" value="1"/>
</dbReference>
<comment type="similarity">
    <text evidence="10">Belongs to the peptidase M15 family.</text>
</comment>
<evidence type="ECO:0000256" key="5">
    <source>
        <dbReference type="ARBA" id="ARBA00022729"/>
    </source>
</evidence>
<dbReference type="InterPro" id="IPR010275">
    <property type="entry name" value="MepK"/>
</dbReference>
<accession>A0A371X5Z8</accession>
<dbReference type="Proteomes" id="UP000262379">
    <property type="component" value="Unassembled WGS sequence"/>
</dbReference>
<dbReference type="GO" id="GO:0046872">
    <property type="term" value="F:metal ion binding"/>
    <property type="evidence" value="ECO:0007669"/>
    <property type="project" value="UniProtKB-KW"/>
</dbReference>
<organism evidence="13 14">
    <name type="scientific">Mesorhizobium denitrificans</name>
    <dbReference type="NCBI Taxonomy" id="2294114"/>
    <lineage>
        <taxon>Bacteria</taxon>
        <taxon>Pseudomonadati</taxon>
        <taxon>Pseudomonadota</taxon>
        <taxon>Alphaproteobacteria</taxon>
        <taxon>Hyphomicrobiales</taxon>
        <taxon>Phyllobacteriaceae</taxon>
        <taxon>Mesorhizobium</taxon>
    </lineage>
</organism>
<dbReference type="GO" id="GO:0006508">
    <property type="term" value="P:proteolysis"/>
    <property type="evidence" value="ECO:0007669"/>
    <property type="project" value="UniProtKB-KW"/>
</dbReference>
<dbReference type="EMBL" id="QURN01000019">
    <property type="protein sequence ID" value="RFC64657.1"/>
    <property type="molecule type" value="Genomic_DNA"/>
</dbReference>
<feature type="region of interest" description="Disordered" evidence="12">
    <location>
        <begin position="29"/>
        <end position="50"/>
    </location>
</feature>
<dbReference type="GO" id="GO:0008237">
    <property type="term" value="F:metallopeptidase activity"/>
    <property type="evidence" value="ECO:0007669"/>
    <property type="project" value="UniProtKB-KW"/>
</dbReference>
<dbReference type="InterPro" id="IPR006311">
    <property type="entry name" value="TAT_signal"/>
</dbReference>
<dbReference type="PANTHER" id="PTHR37425">
    <property type="match status" value="1"/>
</dbReference>
<evidence type="ECO:0000256" key="3">
    <source>
        <dbReference type="ARBA" id="ARBA00022670"/>
    </source>
</evidence>
<gene>
    <name evidence="13" type="ORF">DY251_19470</name>
</gene>
<evidence type="ECO:0000256" key="12">
    <source>
        <dbReference type="SAM" id="MobiDB-lite"/>
    </source>
</evidence>
<evidence type="ECO:0000256" key="4">
    <source>
        <dbReference type="ARBA" id="ARBA00022723"/>
    </source>
</evidence>
<keyword evidence="6" id="KW-0378">Hydrolase</keyword>
<keyword evidence="4" id="KW-0479">Metal-binding</keyword>
<evidence type="ECO:0000256" key="11">
    <source>
        <dbReference type="ARBA" id="ARBA00093666"/>
    </source>
</evidence>
<keyword evidence="5" id="KW-0732">Signal</keyword>
<dbReference type="Gene3D" id="3.30.1380.10">
    <property type="match status" value="1"/>
</dbReference>
<keyword evidence="7" id="KW-0862">Zinc</keyword>
<dbReference type="RefSeq" id="WP_116625578.1">
    <property type="nucleotide sequence ID" value="NZ_QURN01000019.1"/>
</dbReference>
<evidence type="ECO:0000313" key="14">
    <source>
        <dbReference type="Proteomes" id="UP000262379"/>
    </source>
</evidence>
<dbReference type="PANTHER" id="PTHR37425:SF1">
    <property type="entry name" value="OUTER MEMBRANE PROTEIN"/>
    <property type="match status" value="1"/>
</dbReference>
<reference evidence="14" key="1">
    <citation type="submission" date="2018-08" db="EMBL/GenBank/DDBJ databases">
        <authorList>
            <person name="Im W.T."/>
        </authorList>
    </citation>
    <scope>NUCLEOTIDE SEQUENCE [LARGE SCALE GENOMIC DNA]</scope>
    <source>
        <strain evidence="14">LA-28</strain>
    </source>
</reference>
<keyword evidence="14" id="KW-1185">Reference proteome</keyword>
<name>A0A371X5Z8_9HYPH</name>
<dbReference type="InterPro" id="IPR009045">
    <property type="entry name" value="Zn_M74/Hedgehog-like"/>
</dbReference>
<dbReference type="AlphaFoldDB" id="A0A371X5Z8"/>
<sequence>MTSLSRRSFLIGGVGAVSLATMPQVLRADPLPTGEAAGPPPASDPLPDMTDDEKRFQAEAKKAVRARDPRTEGFGSLQLYRQANGDSMVVKYRTEEGYYRDALAELSWFWRDVADADLAVWIDPALLDFVSSVQSTMAAIHGSMLPFVLTSGYRTPRRNETIEGAARNSQHLYGRAGDFKVPMYPARSIGIAGLAFKGGGVGFYQSFTHLDVGELRCWPRGCNNMVAYNGR</sequence>
<comment type="pathway">
    <text evidence="2">Cell wall biogenesis; cell wall polysaccharide biosynthesis.</text>
</comment>
<keyword evidence="9" id="KW-0961">Cell wall biogenesis/degradation</keyword>
<evidence type="ECO:0000256" key="1">
    <source>
        <dbReference type="ARBA" id="ARBA00001947"/>
    </source>
</evidence>
<proteinExistence type="inferred from homology"/>
<keyword evidence="3" id="KW-0645">Protease</keyword>
<keyword evidence="8" id="KW-0482">Metalloprotease</keyword>
<evidence type="ECO:0000256" key="2">
    <source>
        <dbReference type="ARBA" id="ARBA00004776"/>
    </source>
</evidence>
<dbReference type="PROSITE" id="PS51318">
    <property type="entry name" value="TAT"/>
    <property type="match status" value="1"/>
</dbReference>
<evidence type="ECO:0000256" key="10">
    <source>
        <dbReference type="ARBA" id="ARBA00093448"/>
    </source>
</evidence>
<dbReference type="GO" id="GO:0071555">
    <property type="term" value="P:cell wall organization"/>
    <property type="evidence" value="ECO:0007669"/>
    <property type="project" value="UniProtKB-KW"/>
</dbReference>
<comment type="cofactor">
    <cofactor evidence="1">
        <name>Zn(2+)</name>
        <dbReference type="ChEBI" id="CHEBI:29105"/>
    </cofactor>
</comment>
<evidence type="ECO:0000256" key="7">
    <source>
        <dbReference type="ARBA" id="ARBA00022833"/>
    </source>
</evidence>
<dbReference type="Pfam" id="PF05951">
    <property type="entry name" value="Peptidase_M15_2"/>
    <property type="match status" value="1"/>
</dbReference>
<evidence type="ECO:0000256" key="9">
    <source>
        <dbReference type="ARBA" id="ARBA00023316"/>
    </source>
</evidence>
<protein>
    <recommendedName>
        <fullName evidence="11">Murein endopeptidase K</fullName>
    </recommendedName>
</protein>
<evidence type="ECO:0000256" key="8">
    <source>
        <dbReference type="ARBA" id="ARBA00023049"/>
    </source>
</evidence>
<evidence type="ECO:0000256" key="6">
    <source>
        <dbReference type="ARBA" id="ARBA00022801"/>
    </source>
</evidence>
<comment type="caution">
    <text evidence="13">The sequence shown here is derived from an EMBL/GenBank/DDBJ whole genome shotgun (WGS) entry which is preliminary data.</text>
</comment>